<name>A0A7J4GRU5_9ARCH</name>
<reference evidence="15" key="1">
    <citation type="journal article" date="2019" name="bioRxiv">
        <title>Genome diversification in globally distributed novel marine Proteobacteria is linked to environmental adaptation.</title>
        <authorList>
            <person name="Zhou Z."/>
            <person name="Tran P.Q."/>
            <person name="Kieft K."/>
            <person name="Anantharaman K."/>
        </authorList>
    </citation>
    <scope>NUCLEOTIDE SEQUENCE [LARGE SCALE GENOMIC DNA]</scope>
</reference>
<dbReference type="GO" id="GO:0046100">
    <property type="term" value="P:hypoxanthine metabolic process"/>
    <property type="evidence" value="ECO:0007669"/>
    <property type="project" value="TreeGrafter"/>
</dbReference>
<dbReference type="AlphaFoldDB" id="A0A7J4GRU5"/>
<evidence type="ECO:0000256" key="8">
    <source>
        <dbReference type="ARBA" id="ARBA00022679"/>
    </source>
</evidence>
<dbReference type="GO" id="GO:0000287">
    <property type="term" value="F:magnesium ion binding"/>
    <property type="evidence" value="ECO:0007669"/>
    <property type="project" value="TreeGrafter"/>
</dbReference>
<comment type="similarity">
    <text evidence="4">Belongs to the purine/pyrimidine phosphoribosyltransferase family.</text>
</comment>
<dbReference type="InterPro" id="IPR050408">
    <property type="entry name" value="HGPRT"/>
</dbReference>
<evidence type="ECO:0000256" key="10">
    <source>
        <dbReference type="ARBA" id="ARBA00022726"/>
    </source>
</evidence>
<dbReference type="EMBL" id="DUCX01000037">
    <property type="protein sequence ID" value="HIF37238.1"/>
    <property type="molecule type" value="Genomic_DNA"/>
</dbReference>
<dbReference type="SUPFAM" id="SSF53271">
    <property type="entry name" value="PRTase-like"/>
    <property type="match status" value="1"/>
</dbReference>
<dbReference type="GO" id="GO:0032264">
    <property type="term" value="P:IMP salvage"/>
    <property type="evidence" value="ECO:0007669"/>
    <property type="project" value="TreeGrafter"/>
</dbReference>
<dbReference type="GO" id="GO:0005829">
    <property type="term" value="C:cytosol"/>
    <property type="evidence" value="ECO:0007669"/>
    <property type="project" value="TreeGrafter"/>
</dbReference>
<comment type="caution">
    <text evidence="14">The sequence shown here is derived from an EMBL/GenBank/DDBJ whole genome shotgun (WGS) entry which is preliminary data.</text>
</comment>
<evidence type="ECO:0000256" key="3">
    <source>
        <dbReference type="ARBA" id="ARBA00004669"/>
    </source>
</evidence>
<evidence type="ECO:0000256" key="7">
    <source>
        <dbReference type="ARBA" id="ARBA00022676"/>
    </source>
</evidence>
<keyword evidence="9" id="KW-0479">Metal-binding</keyword>
<evidence type="ECO:0000256" key="2">
    <source>
        <dbReference type="ARBA" id="ARBA00004496"/>
    </source>
</evidence>
<evidence type="ECO:0000256" key="5">
    <source>
        <dbReference type="ARBA" id="ARBA00011895"/>
    </source>
</evidence>
<proteinExistence type="inferred from homology"/>
<dbReference type="InterPro" id="IPR000836">
    <property type="entry name" value="PRTase_dom"/>
</dbReference>
<dbReference type="Proteomes" id="UP000585802">
    <property type="component" value="Unassembled WGS sequence"/>
</dbReference>
<dbReference type="Gene3D" id="3.40.50.2020">
    <property type="match status" value="1"/>
</dbReference>
<keyword evidence="12" id="KW-0460">Magnesium</keyword>
<evidence type="ECO:0000256" key="4">
    <source>
        <dbReference type="ARBA" id="ARBA00008391"/>
    </source>
</evidence>
<dbReference type="PANTHER" id="PTHR43340:SF1">
    <property type="entry name" value="HYPOXANTHINE PHOSPHORIBOSYLTRANSFERASE"/>
    <property type="match status" value="1"/>
</dbReference>
<accession>A0A7J4GRU5</accession>
<evidence type="ECO:0000256" key="12">
    <source>
        <dbReference type="ARBA" id="ARBA00022842"/>
    </source>
</evidence>
<organism evidence="14 15">
    <name type="scientific">Marine Group III euryarchaeote</name>
    <dbReference type="NCBI Taxonomy" id="2173149"/>
    <lineage>
        <taxon>Archaea</taxon>
        <taxon>Methanobacteriati</taxon>
        <taxon>Thermoplasmatota</taxon>
        <taxon>Thermoplasmata</taxon>
        <taxon>Candidatus Thermoprofundales</taxon>
    </lineage>
</organism>
<dbReference type="InterPro" id="IPR029057">
    <property type="entry name" value="PRTase-like"/>
</dbReference>
<evidence type="ECO:0000256" key="1">
    <source>
        <dbReference type="ARBA" id="ARBA00001946"/>
    </source>
</evidence>
<evidence type="ECO:0000313" key="14">
    <source>
        <dbReference type="EMBL" id="HIF37238.1"/>
    </source>
</evidence>
<keyword evidence="11" id="KW-0547">Nucleotide-binding</keyword>
<comment type="subcellular location">
    <subcellularLocation>
        <location evidence="2">Cytoplasm</location>
    </subcellularLocation>
</comment>
<dbReference type="FunFam" id="3.40.50.2020:FF:000006">
    <property type="entry name" value="Hypoxanthine phosphoribosyltransferase"/>
    <property type="match status" value="1"/>
</dbReference>
<keyword evidence="6" id="KW-0963">Cytoplasm</keyword>
<evidence type="ECO:0000256" key="9">
    <source>
        <dbReference type="ARBA" id="ARBA00022723"/>
    </source>
</evidence>
<keyword evidence="8 14" id="KW-0808">Transferase</keyword>
<dbReference type="GO" id="GO:0006166">
    <property type="term" value="P:purine ribonucleoside salvage"/>
    <property type="evidence" value="ECO:0007669"/>
    <property type="project" value="UniProtKB-KW"/>
</dbReference>
<dbReference type="PANTHER" id="PTHR43340">
    <property type="entry name" value="HYPOXANTHINE-GUANINE PHOSPHORIBOSYLTRANSFERASE"/>
    <property type="match status" value="1"/>
</dbReference>
<evidence type="ECO:0000313" key="15">
    <source>
        <dbReference type="Proteomes" id="UP000585802"/>
    </source>
</evidence>
<keyword evidence="7 14" id="KW-0328">Glycosyltransferase</keyword>
<dbReference type="NCBIfam" id="TIGR01203">
    <property type="entry name" value="HGPRTase"/>
    <property type="match status" value="1"/>
</dbReference>
<keyword evidence="10" id="KW-0660">Purine salvage</keyword>
<dbReference type="GO" id="GO:0032263">
    <property type="term" value="P:GMP salvage"/>
    <property type="evidence" value="ECO:0007669"/>
    <property type="project" value="TreeGrafter"/>
</dbReference>
<feature type="domain" description="Phosphoribosyltransferase" evidence="13">
    <location>
        <begin position="9"/>
        <end position="153"/>
    </location>
</feature>
<dbReference type="EC" id="2.4.2.8" evidence="5"/>
<comment type="pathway">
    <text evidence="3">Purine metabolism; IMP biosynthesis via salvage pathway; IMP from hypoxanthine: step 1/1.</text>
</comment>
<evidence type="ECO:0000256" key="6">
    <source>
        <dbReference type="ARBA" id="ARBA00022490"/>
    </source>
</evidence>
<dbReference type="Pfam" id="PF00156">
    <property type="entry name" value="Pribosyltran"/>
    <property type="match status" value="1"/>
</dbReference>
<dbReference type="GO" id="GO:0006178">
    <property type="term" value="P:guanine salvage"/>
    <property type="evidence" value="ECO:0007669"/>
    <property type="project" value="TreeGrafter"/>
</dbReference>
<dbReference type="GO" id="GO:0000166">
    <property type="term" value="F:nucleotide binding"/>
    <property type="evidence" value="ECO:0007669"/>
    <property type="project" value="UniProtKB-KW"/>
</dbReference>
<gene>
    <name evidence="14" type="primary">hpt</name>
    <name evidence="14" type="ORF">EYQ70_02360</name>
</gene>
<protein>
    <recommendedName>
        <fullName evidence="5">hypoxanthine phosphoribosyltransferase</fullName>
        <ecNumber evidence="5">2.4.2.8</ecNumber>
    </recommendedName>
</protein>
<evidence type="ECO:0000256" key="11">
    <source>
        <dbReference type="ARBA" id="ARBA00022741"/>
    </source>
</evidence>
<dbReference type="InterPro" id="IPR005904">
    <property type="entry name" value="Hxn_phspho_trans"/>
</dbReference>
<sequence>MKLLVSEEDIKKRVKELAEQINKDYKDKSPIFVGILNGCYVFMADLLREVTIDTEVDFVKIRSYESDSSTGTIKFRKDISADINNRHIIIVEDIIDSGFTINFLVNRLKGSGPKSVAVASILFKKEIAKIDFEVDYVGFEIPPEFVVGYGLDYDEKYRNLKDVMVLEPKDLE</sequence>
<comment type="cofactor">
    <cofactor evidence="1">
        <name>Mg(2+)</name>
        <dbReference type="ChEBI" id="CHEBI:18420"/>
    </cofactor>
</comment>
<dbReference type="GO" id="GO:0004422">
    <property type="term" value="F:hypoxanthine phosphoribosyltransferase activity"/>
    <property type="evidence" value="ECO:0007669"/>
    <property type="project" value="InterPro"/>
</dbReference>
<evidence type="ECO:0000259" key="13">
    <source>
        <dbReference type="Pfam" id="PF00156"/>
    </source>
</evidence>
<dbReference type="CDD" id="cd06223">
    <property type="entry name" value="PRTases_typeI"/>
    <property type="match status" value="1"/>
</dbReference>